<evidence type="ECO:0000256" key="6">
    <source>
        <dbReference type="ARBA" id="ARBA00022840"/>
    </source>
</evidence>
<evidence type="ECO:0000256" key="4">
    <source>
        <dbReference type="ARBA" id="ARBA00022741"/>
    </source>
</evidence>
<evidence type="ECO:0000256" key="2">
    <source>
        <dbReference type="ARBA" id="ARBA00022527"/>
    </source>
</evidence>
<dbReference type="SUPFAM" id="SSF56112">
    <property type="entry name" value="Protein kinase-like (PK-like)"/>
    <property type="match status" value="1"/>
</dbReference>
<evidence type="ECO:0000256" key="1">
    <source>
        <dbReference type="ARBA" id="ARBA00012513"/>
    </source>
</evidence>
<keyword evidence="2" id="KW-0723">Serine/threonine-protein kinase</keyword>
<comment type="caution">
    <text evidence="10">The sequence shown here is derived from an EMBL/GenBank/DDBJ whole genome shotgun (WGS) entry which is preliminary data.</text>
</comment>
<organism evidence="10 11">
    <name type="scientific">Roridomyces roridus</name>
    <dbReference type="NCBI Taxonomy" id="1738132"/>
    <lineage>
        <taxon>Eukaryota</taxon>
        <taxon>Fungi</taxon>
        <taxon>Dikarya</taxon>
        <taxon>Basidiomycota</taxon>
        <taxon>Agaricomycotina</taxon>
        <taxon>Agaricomycetes</taxon>
        <taxon>Agaricomycetidae</taxon>
        <taxon>Agaricales</taxon>
        <taxon>Marasmiineae</taxon>
        <taxon>Mycenaceae</taxon>
        <taxon>Roridomyces</taxon>
    </lineage>
</organism>
<name>A0AAD7CIW6_9AGAR</name>
<dbReference type="AlphaFoldDB" id="A0AAD7CIW6"/>
<evidence type="ECO:0000256" key="7">
    <source>
        <dbReference type="ARBA" id="ARBA00047899"/>
    </source>
</evidence>
<dbReference type="InterPro" id="IPR000719">
    <property type="entry name" value="Prot_kinase_dom"/>
</dbReference>
<protein>
    <recommendedName>
        <fullName evidence="1">non-specific serine/threonine protein kinase</fullName>
        <ecNumber evidence="1">2.7.11.1</ecNumber>
    </recommendedName>
</protein>
<keyword evidence="6" id="KW-0067">ATP-binding</keyword>
<gene>
    <name evidence="10" type="ORF">FB45DRAFT_11827</name>
</gene>
<dbReference type="GO" id="GO:0007165">
    <property type="term" value="P:signal transduction"/>
    <property type="evidence" value="ECO:0007669"/>
    <property type="project" value="TreeGrafter"/>
</dbReference>
<comment type="catalytic activity">
    <reaction evidence="7">
        <text>L-threonyl-[protein] + ATP = O-phospho-L-threonyl-[protein] + ADP + H(+)</text>
        <dbReference type="Rhea" id="RHEA:46608"/>
        <dbReference type="Rhea" id="RHEA-COMP:11060"/>
        <dbReference type="Rhea" id="RHEA-COMP:11605"/>
        <dbReference type="ChEBI" id="CHEBI:15378"/>
        <dbReference type="ChEBI" id="CHEBI:30013"/>
        <dbReference type="ChEBI" id="CHEBI:30616"/>
        <dbReference type="ChEBI" id="CHEBI:61977"/>
        <dbReference type="ChEBI" id="CHEBI:456216"/>
        <dbReference type="EC" id="2.7.11.1"/>
    </reaction>
</comment>
<evidence type="ECO:0000313" key="11">
    <source>
        <dbReference type="Proteomes" id="UP001221142"/>
    </source>
</evidence>
<dbReference type="EC" id="2.7.11.1" evidence="1"/>
<dbReference type="Proteomes" id="UP001221142">
    <property type="component" value="Unassembled WGS sequence"/>
</dbReference>
<evidence type="ECO:0000256" key="8">
    <source>
        <dbReference type="ARBA" id="ARBA00048679"/>
    </source>
</evidence>
<feature type="domain" description="Protein kinase" evidence="9">
    <location>
        <begin position="44"/>
        <end position="281"/>
    </location>
</feature>
<comment type="catalytic activity">
    <reaction evidence="8">
        <text>L-seryl-[protein] + ATP = O-phospho-L-seryl-[protein] + ADP + H(+)</text>
        <dbReference type="Rhea" id="RHEA:17989"/>
        <dbReference type="Rhea" id="RHEA-COMP:9863"/>
        <dbReference type="Rhea" id="RHEA-COMP:11604"/>
        <dbReference type="ChEBI" id="CHEBI:15378"/>
        <dbReference type="ChEBI" id="CHEBI:29999"/>
        <dbReference type="ChEBI" id="CHEBI:30616"/>
        <dbReference type="ChEBI" id="CHEBI:83421"/>
        <dbReference type="ChEBI" id="CHEBI:456216"/>
        <dbReference type="EC" id="2.7.11.1"/>
    </reaction>
</comment>
<accession>A0AAD7CIW6</accession>
<dbReference type="GO" id="GO:0005524">
    <property type="term" value="F:ATP binding"/>
    <property type="evidence" value="ECO:0007669"/>
    <property type="project" value="UniProtKB-KW"/>
</dbReference>
<keyword evidence="5 10" id="KW-0418">Kinase</keyword>
<dbReference type="PANTHER" id="PTHR43895:SF32">
    <property type="entry name" value="SERINE_THREONINE-PROTEIN KINASE CHK1"/>
    <property type="match status" value="1"/>
</dbReference>
<dbReference type="InterPro" id="IPR011009">
    <property type="entry name" value="Kinase-like_dom_sf"/>
</dbReference>
<dbReference type="Pfam" id="PF00069">
    <property type="entry name" value="Pkinase"/>
    <property type="match status" value="1"/>
</dbReference>
<keyword evidence="11" id="KW-1185">Reference proteome</keyword>
<sequence length="281" mass="31318">MSSILPLATTPPNLNYFLSSTTTTMPIAQPQLRLRGSVVNEGTLFLEKVIGLGSYGKIYRAVETDSAVSSRRSSWASSSTSSSSPSPEPKVYAVKCLRRPQSFQADHKLYDYERALHSSVSSHPNIITLHDTFIEQGHMFFVLDMAVHDTMLEAIRDGMYQHNTPLLKRVFGQLIDAVQFCHRKGVYHRNIKPDHILVDYWGGNPCITDFGLATTDTVSYQLGVGTAPYMTPESFEDSAGGSYRPELSDAWAIGMTLMVAVTNGTPWYSARPKVFQNLRRK</sequence>
<keyword evidence="3" id="KW-0808">Transferase</keyword>
<dbReference type="GO" id="GO:0004674">
    <property type="term" value="F:protein serine/threonine kinase activity"/>
    <property type="evidence" value="ECO:0007669"/>
    <property type="project" value="UniProtKB-KW"/>
</dbReference>
<dbReference type="EMBL" id="JARKIF010000001">
    <property type="protein sequence ID" value="KAJ7650191.1"/>
    <property type="molecule type" value="Genomic_DNA"/>
</dbReference>
<reference evidence="10" key="1">
    <citation type="submission" date="2023-03" db="EMBL/GenBank/DDBJ databases">
        <title>Massive genome expansion in bonnet fungi (Mycena s.s.) driven by repeated elements and novel gene families across ecological guilds.</title>
        <authorList>
            <consortium name="Lawrence Berkeley National Laboratory"/>
            <person name="Harder C.B."/>
            <person name="Miyauchi S."/>
            <person name="Viragh M."/>
            <person name="Kuo A."/>
            <person name="Thoen E."/>
            <person name="Andreopoulos B."/>
            <person name="Lu D."/>
            <person name="Skrede I."/>
            <person name="Drula E."/>
            <person name="Henrissat B."/>
            <person name="Morin E."/>
            <person name="Kohler A."/>
            <person name="Barry K."/>
            <person name="LaButti K."/>
            <person name="Morin E."/>
            <person name="Salamov A."/>
            <person name="Lipzen A."/>
            <person name="Mereny Z."/>
            <person name="Hegedus B."/>
            <person name="Baldrian P."/>
            <person name="Stursova M."/>
            <person name="Weitz H."/>
            <person name="Taylor A."/>
            <person name="Grigoriev I.V."/>
            <person name="Nagy L.G."/>
            <person name="Martin F."/>
            <person name="Kauserud H."/>
        </authorList>
    </citation>
    <scope>NUCLEOTIDE SEQUENCE</scope>
    <source>
        <strain evidence="10">9284</strain>
    </source>
</reference>
<evidence type="ECO:0000259" key="9">
    <source>
        <dbReference type="PROSITE" id="PS50011"/>
    </source>
</evidence>
<evidence type="ECO:0000256" key="3">
    <source>
        <dbReference type="ARBA" id="ARBA00022679"/>
    </source>
</evidence>
<proteinExistence type="predicted"/>
<evidence type="ECO:0000313" key="10">
    <source>
        <dbReference type="EMBL" id="KAJ7650191.1"/>
    </source>
</evidence>
<dbReference type="PANTHER" id="PTHR43895">
    <property type="entry name" value="CALCIUM/CALMODULIN-DEPENDENT PROTEIN KINASE KINASE-RELATED"/>
    <property type="match status" value="1"/>
</dbReference>
<dbReference type="Gene3D" id="1.10.510.10">
    <property type="entry name" value="Transferase(Phosphotransferase) domain 1"/>
    <property type="match status" value="1"/>
</dbReference>
<keyword evidence="4" id="KW-0547">Nucleotide-binding</keyword>
<dbReference type="PROSITE" id="PS50011">
    <property type="entry name" value="PROTEIN_KINASE_DOM"/>
    <property type="match status" value="1"/>
</dbReference>
<evidence type="ECO:0000256" key="5">
    <source>
        <dbReference type="ARBA" id="ARBA00022777"/>
    </source>
</evidence>